<keyword evidence="2" id="KW-1185">Reference proteome</keyword>
<dbReference type="OrthoDB" id="5389400at2759"/>
<evidence type="ECO:0000313" key="2">
    <source>
        <dbReference type="Proteomes" id="UP000800039"/>
    </source>
</evidence>
<evidence type="ECO:0000313" key="1">
    <source>
        <dbReference type="EMBL" id="KAF1846337.1"/>
    </source>
</evidence>
<dbReference type="AlphaFoldDB" id="A0A9P4L9F9"/>
<dbReference type="EMBL" id="ML976616">
    <property type="protein sequence ID" value="KAF1846337.1"/>
    <property type="molecule type" value="Genomic_DNA"/>
</dbReference>
<accession>A0A9P4L9F9</accession>
<protein>
    <submittedName>
        <fullName evidence="1">Uncharacterized protein</fullName>
    </submittedName>
</protein>
<name>A0A9P4L9F9_9PLEO</name>
<dbReference type="Proteomes" id="UP000800039">
    <property type="component" value="Unassembled WGS sequence"/>
</dbReference>
<gene>
    <name evidence="1" type="ORF">K460DRAFT_377572</name>
</gene>
<proteinExistence type="predicted"/>
<dbReference type="RefSeq" id="XP_040788900.1">
    <property type="nucleotide sequence ID" value="XM_040934983.1"/>
</dbReference>
<comment type="caution">
    <text evidence="1">The sequence shown here is derived from an EMBL/GenBank/DDBJ whole genome shotgun (WGS) entry which is preliminary data.</text>
</comment>
<reference evidence="1" key="1">
    <citation type="submission" date="2020-01" db="EMBL/GenBank/DDBJ databases">
        <authorList>
            <consortium name="DOE Joint Genome Institute"/>
            <person name="Haridas S."/>
            <person name="Albert R."/>
            <person name="Binder M."/>
            <person name="Bloem J."/>
            <person name="Labutti K."/>
            <person name="Salamov A."/>
            <person name="Andreopoulos B."/>
            <person name="Baker S.E."/>
            <person name="Barry K."/>
            <person name="Bills G."/>
            <person name="Bluhm B.H."/>
            <person name="Cannon C."/>
            <person name="Castanera R."/>
            <person name="Culley D.E."/>
            <person name="Daum C."/>
            <person name="Ezra D."/>
            <person name="Gonzalez J.B."/>
            <person name="Henrissat B."/>
            <person name="Kuo A."/>
            <person name="Liang C."/>
            <person name="Lipzen A."/>
            <person name="Lutzoni F."/>
            <person name="Magnuson J."/>
            <person name="Mondo S."/>
            <person name="Nolan M."/>
            <person name="Ohm R."/>
            <person name="Pangilinan J."/>
            <person name="Park H.-J."/>
            <person name="Ramirez L."/>
            <person name="Alfaro M."/>
            <person name="Sun H."/>
            <person name="Tritt A."/>
            <person name="Yoshinaga Y."/>
            <person name="Zwiers L.-H."/>
            <person name="Turgeon B.G."/>
            <person name="Goodwin S.B."/>
            <person name="Spatafora J.W."/>
            <person name="Crous P.W."/>
            <person name="Grigoriev I.V."/>
        </authorList>
    </citation>
    <scope>NUCLEOTIDE SEQUENCE</scope>
    <source>
        <strain evidence="1">CBS 394.84</strain>
    </source>
</reference>
<dbReference type="GeneID" id="63852234"/>
<sequence length="154" mass="17347">MAATQLSSGSVLDSSDPQALFASIYEKFKDALPPGIQKDFAGFKSPSEMLQNFNRLVEDSKSRSGMAGRSLKVTAKLAEKLGPYFEVINIYVQSHPEYAALLFMDLMNTTSAVAALEFYDRWKVHMMHVQLSLDQMQNQQQSQEKENDKILMSK</sequence>
<organism evidence="1 2">
    <name type="scientific">Cucurbitaria berberidis CBS 394.84</name>
    <dbReference type="NCBI Taxonomy" id="1168544"/>
    <lineage>
        <taxon>Eukaryota</taxon>
        <taxon>Fungi</taxon>
        <taxon>Dikarya</taxon>
        <taxon>Ascomycota</taxon>
        <taxon>Pezizomycotina</taxon>
        <taxon>Dothideomycetes</taxon>
        <taxon>Pleosporomycetidae</taxon>
        <taxon>Pleosporales</taxon>
        <taxon>Pleosporineae</taxon>
        <taxon>Cucurbitariaceae</taxon>
        <taxon>Cucurbitaria</taxon>
    </lineage>
</organism>